<dbReference type="PANTHER" id="PTHR19136:SF81">
    <property type="entry name" value="MOLYBDENUM COFACTOR GUANYLYLTRANSFERASE"/>
    <property type="match status" value="1"/>
</dbReference>
<keyword evidence="6" id="KW-0342">GTP-binding</keyword>
<evidence type="ECO:0000313" key="10">
    <source>
        <dbReference type="Proteomes" id="UP001290894"/>
    </source>
</evidence>
<gene>
    <name evidence="9" type="ORF">U5F72_19255</name>
</gene>
<accession>A0ABU5MMF9</accession>
<keyword evidence="10" id="KW-1185">Reference proteome</keyword>
<dbReference type="SUPFAM" id="SSF53448">
    <property type="entry name" value="Nucleotide-diphospho-sugar transferases"/>
    <property type="match status" value="1"/>
</dbReference>
<comment type="caution">
    <text evidence="9">The sequence shown here is derived from an EMBL/GenBank/DDBJ whole genome shotgun (WGS) entry which is preliminary data.</text>
</comment>
<dbReference type="CDD" id="cd02503">
    <property type="entry name" value="MobA"/>
    <property type="match status" value="1"/>
</dbReference>
<proteinExistence type="predicted"/>
<dbReference type="InterPro" id="IPR013482">
    <property type="entry name" value="Molybde_CF_guanTrfase"/>
</dbReference>
<dbReference type="PANTHER" id="PTHR19136">
    <property type="entry name" value="MOLYBDENUM COFACTOR GUANYLYLTRANSFERASE"/>
    <property type="match status" value="1"/>
</dbReference>
<evidence type="ECO:0000256" key="3">
    <source>
        <dbReference type="ARBA" id="ARBA00022723"/>
    </source>
</evidence>
<dbReference type="Gene3D" id="3.90.550.10">
    <property type="entry name" value="Spore Coat Polysaccharide Biosynthesis Protein SpsA, Chain A"/>
    <property type="match status" value="1"/>
</dbReference>
<dbReference type="InterPro" id="IPR025877">
    <property type="entry name" value="MobA-like_NTP_Trfase"/>
</dbReference>
<dbReference type="EMBL" id="JAXUAC010000046">
    <property type="protein sequence ID" value="MDZ7513955.1"/>
    <property type="molecule type" value="Genomic_DNA"/>
</dbReference>
<evidence type="ECO:0000256" key="5">
    <source>
        <dbReference type="ARBA" id="ARBA00022842"/>
    </source>
</evidence>
<dbReference type="RefSeq" id="WP_164077149.1">
    <property type="nucleotide sequence ID" value="NZ_CP196982.1"/>
</dbReference>
<evidence type="ECO:0000313" key="9">
    <source>
        <dbReference type="EMBL" id="MDZ7513955.1"/>
    </source>
</evidence>
<organism evidence="9 10">
    <name type="scientific">Stenotrophomonas muris</name>
    <dbReference type="NCBI Taxonomy" id="2963283"/>
    <lineage>
        <taxon>Bacteria</taxon>
        <taxon>Pseudomonadati</taxon>
        <taxon>Pseudomonadota</taxon>
        <taxon>Gammaproteobacteria</taxon>
        <taxon>Lysobacterales</taxon>
        <taxon>Lysobacteraceae</taxon>
        <taxon>Stenotrophomonas</taxon>
    </lineage>
</organism>
<evidence type="ECO:0000259" key="8">
    <source>
        <dbReference type="Pfam" id="PF12804"/>
    </source>
</evidence>
<evidence type="ECO:0000256" key="2">
    <source>
        <dbReference type="ARBA" id="ARBA00022679"/>
    </source>
</evidence>
<keyword evidence="7" id="KW-0501">Molybdenum cofactor biosynthesis</keyword>
<keyword evidence="2 9" id="KW-0808">Transferase</keyword>
<name>A0ABU5MMF9_9GAMM</name>
<evidence type="ECO:0000256" key="7">
    <source>
        <dbReference type="ARBA" id="ARBA00023150"/>
    </source>
</evidence>
<keyword evidence="1" id="KW-0963">Cytoplasm</keyword>
<sequence length="188" mass="20621">MTMRTITNIPIDGIVLAGGLSSRMGRDKALLPWHGRTLLEHMRGLLLQAGAGRVWVSGDHPAFGGIPDRVARCGPLGGLYSVAMQMPDGPAWVVPVDTPRVTPALLQRLQADQGRACTVFDDEPLPMRLQIDDHCRRVLQALIEDPTARRSLRALQQRLGVIRLPLAPEDRALLLNCNTPSEWESITA</sequence>
<keyword evidence="4" id="KW-0547">Nucleotide-binding</keyword>
<dbReference type="InterPro" id="IPR029044">
    <property type="entry name" value="Nucleotide-diphossugar_trans"/>
</dbReference>
<keyword evidence="3" id="KW-0479">Metal-binding</keyword>
<protein>
    <submittedName>
        <fullName evidence="9">Molybdenum cofactor guanylyltransferase</fullName>
        <ecNumber evidence="9">2.7.7.77</ecNumber>
    </submittedName>
</protein>
<dbReference type="GO" id="GO:0061603">
    <property type="term" value="F:molybdenum cofactor guanylyltransferase activity"/>
    <property type="evidence" value="ECO:0007669"/>
    <property type="project" value="UniProtKB-EC"/>
</dbReference>
<feature type="domain" description="MobA-like NTP transferase" evidence="8">
    <location>
        <begin position="13"/>
        <end position="155"/>
    </location>
</feature>
<keyword evidence="5" id="KW-0460">Magnesium</keyword>
<dbReference type="Proteomes" id="UP001290894">
    <property type="component" value="Unassembled WGS sequence"/>
</dbReference>
<evidence type="ECO:0000256" key="1">
    <source>
        <dbReference type="ARBA" id="ARBA00022490"/>
    </source>
</evidence>
<dbReference type="EC" id="2.7.7.77" evidence="9"/>
<evidence type="ECO:0000256" key="6">
    <source>
        <dbReference type="ARBA" id="ARBA00023134"/>
    </source>
</evidence>
<keyword evidence="9" id="KW-0548">Nucleotidyltransferase</keyword>
<reference evidence="9 10" key="1">
    <citation type="submission" date="2023-12" db="EMBL/GenBank/DDBJ databases">
        <title>'Antibacterial potential of Stenotrophomonas maltophilia cystic fibrosis isolates' (manuscript under preparation).</title>
        <authorList>
            <person name="Crisan C.V."/>
            <person name="Pettis M."/>
            <person name="Goldberg J.B."/>
        </authorList>
    </citation>
    <scope>NUCLEOTIDE SEQUENCE [LARGE SCALE GENOMIC DNA]</scope>
    <source>
        <strain evidence="9 10">CCV155</strain>
    </source>
</reference>
<dbReference type="Pfam" id="PF12804">
    <property type="entry name" value="NTP_transf_3"/>
    <property type="match status" value="1"/>
</dbReference>
<evidence type="ECO:0000256" key="4">
    <source>
        <dbReference type="ARBA" id="ARBA00022741"/>
    </source>
</evidence>